<comment type="caution">
    <text evidence="1">The sequence shown here is derived from an EMBL/GenBank/DDBJ whole genome shotgun (WGS) entry which is preliminary data.</text>
</comment>
<dbReference type="AlphaFoldDB" id="A0A841CV68"/>
<keyword evidence="2" id="KW-1185">Reference proteome</keyword>
<accession>A0A841CV68</accession>
<sequence length="568" mass="62292">MSTTAAGVHGISNQFVADYAAADPLTATFIGTPGYDDQLTDYSPDGHRARRELSERALAEITAAQPADASEAAAKSVFLERVGLDVELHRAGLREGELNVIAGPVQNLREVFDLMPTDTPEQWATIAKRLAAVPDAVANLRTGLAHSADRGKVAALRQVSRVAEQCDTWSGRSGGKSYFASLVEGAPADTALRTDLEAGAQAAAEAYADLAAFLRDDLAPKAPGKDAVGEDVYRLWSRYFTGARLDLAEAYEWGWAEFTRIEAEMKQVANRITRAGGGSRATGGATLAEAAAVLDADPRYRVQGQDGLQAWMQQLSDKALLDVRDVHFELPDELMRLECRIAPPGGGVGAYYTGPTPDFSRPGRMWWSVPADKTEFSTWREVTTVYHEGVPGHHLQVATAVYQAEKLNDFQRLMCWVSGHGEGWALYAERLMRELGYLEDDGDLLGMLDAHLFRAARVIIDIGMHLELEIPRGTGFHEGERWTPDLGLEFMLTRTITDPAHVRDEIDRYLGWPGQAPSYKLGERLWLAARDDAKARHGAAFDLKAFHKDALEMGAMGLDTLRERLAEL</sequence>
<evidence type="ECO:0000313" key="1">
    <source>
        <dbReference type="EMBL" id="MBB5959917.1"/>
    </source>
</evidence>
<dbReference type="InterPro" id="IPR010281">
    <property type="entry name" value="DUF885"/>
</dbReference>
<dbReference type="EMBL" id="JACHJN010000013">
    <property type="protein sequence ID" value="MBB5959917.1"/>
    <property type="molecule type" value="Genomic_DNA"/>
</dbReference>
<evidence type="ECO:0000313" key="2">
    <source>
        <dbReference type="Proteomes" id="UP000547510"/>
    </source>
</evidence>
<dbReference type="Pfam" id="PF05960">
    <property type="entry name" value="DUF885"/>
    <property type="match status" value="1"/>
</dbReference>
<reference evidence="1 2" key="1">
    <citation type="submission" date="2020-08" db="EMBL/GenBank/DDBJ databases">
        <title>Genomic Encyclopedia of Type Strains, Phase III (KMG-III): the genomes of soil and plant-associated and newly described type strains.</title>
        <authorList>
            <person name="Whitman W."/>
        </authorList>
    </citation>
    <scope>NUCLEOTIDE SEQUENCE [LARGE SCALE GENOMIC DNA]</scope>
    <source>
        <strain evidence="1 2">CECT 8640</strain>
    </source>
</reference>
<organism evidence="1 2">
    <name type="scientific">Saccharothrix tamanrassetensis</name>
    <dbReference type="NCBI Taxonomy" id="1051531"/>
    <lineage>
        <taxon>Bacteria</taxon>
        <taxon>Bacillati</taxon>
        <taxon>Actinomycetota</taxon>
        <taxon>Actinomycetes</taxon>
        <taxon>Pseudonocardiales</taxon>
        <taxon>Pseudonocardiaceae</taxon>
        <taxon>Saccharothrix</taxon>
    </lineage>
</organism>
<gene>
    <name evidence="1" type="ORF">FHS29_006539</name>
</gene>
<name>A0A841CV68_9PSEU</name>
<dbReference type="Proteomes" id="UP000547510">
    <property type="component" value="Unassembled WGS sequence"/>
</dbReference>
<protein>
    <submittedName>
        <fullName evidence="1">Uncharacterized protein (DUF885 family)</fullName>
    </submittedName>
</protein>
<proteinExistence type="predicted"/>
<dbReference type="RefSeq" id="WP_184697400.1">
    <property type="nucleotide sequence ID" value="NZ_JACHJN010000013.1"/>
</dbReference>
<dbReference type="PANTHER" id="PTHR33361:SF2">
    <property type="entry name" value="DUF885 DOMAIN-CONTAINING PROTEIN"/>
    <property type="match status" value="1"/>
</dbReference>
<dbReference type="PANTHER" id="PTHR33361">
    <property type="entry name" value="GLR0591 PROTEIN"/>
    <property type="match status" value="1"/>
</dbReference>